<evidence type="ECO:0000313" key="2">
    <source>
        <dbReference type="EMBL" id="WXG70306.1"/>
    </source>
</evidence>
<keyword evidence="1" id="KW-1133">Transmembrane helix</keyword>
<organism evidence="2 3">
    <name type="scientific">Rhodococcus sovatensis</name>
    <dbReference type="NCBI Taxonomy" id="1805840"/>
    <lineage>
        <taxon>Bacteria</taxon>
        <taxon>Bacillati</taxon>
        <taxon>Actinomycetota</taxon>
        <taxon>Actinomycetes</taxon>
        <taxon>Mycobacteriales</taxon>
        <taxon>Nocardiaceae</taxon>
        <taxon>Rhodococcus</taxon>
    </lineage>
</organism>
<protein>
    <submittedName>
        <fullName evidence="2">Carotenoid biosynthesis protein</fullName>
    </submittedName>
</protein>
<name>A0ABZ2PMC1_9NOCA</name>
<accession>A0ABZ2PMC1</accession>
<dbReference type="Proteomes" id="UP001432000">
    <property type="component" value="Chromosome"/>
</dbReference>
<feature type="transmembrane region" description="Helical" evidence="1">
    <location>
        <begin position="218"/>
        <end position="238"/>
    </location>
</feature>
<feature type="transmembrane region" description="Helical" evidence="1">
    <location>
        <begin position="56"/>
        <end position="80"/>
    </location>
</feature>
<keyword evidence="1" id="KW-0812">Transmembrane</keyword>
<evidence type="ECO:0000313" key="3">
    <source>
        <dbReference type="Proteomes" id="UP001432000"/>
    </source>
</evidence>
<keyword evidence="1" id="KW-0472">Membrane</keyword>
<dbReference type="PANTHER" id="PTHR39419">
    <property type="entry name" value="SLL0814 PROTEIN"/>
    <property type="match status" value="1"/>
</dbReference>
<feature type="transmembrane region" description="Helical" evidence="1">
    <location>
        <begin position="30"/>
        <end position="49"/>
    </location>
</feature>
<evidence type="ECO:0000256" key="1">
    <source>
        <dbReference type="SAM" id="Phobius"/>
    </source>
</evidence>
<feature type="transmembrane region" description="Helical" evidence="1">
    <location>
        <begin position="100"/>
        <end position="120"/>
    </location>
</feature>
<dbReference type="EMBL" id="CP147846">
    <property type="protein sequence ID" value="WXG70306.1"/>
    <property type="molecule type" value="Genomic_DNA"/>
</dbReference>
<feature type="transmembrane region" description="Helical" evidence="1">
    <location>
        <begin position="179"/>
        <end position="197"/>
    </location>
</feature>
<sequence length="279" mass="29474">MNKVVVALAGCAIGAQIVYPLVSGSARDSVTVAVVGFLAAAAITHAAVARGPKWAAAMFLVTAGIGLAAEMIGTATGFPFGSYYYATDRLGPGIVGVPAVVPLAWTAGFYPVWCAVTYVLKRTGASPTKTAIHRVIFTAIGMVGWDLYLDTQMVTDGQWTWTSPIAGLPGLPSIPISNYLGWFLVALLMAAILESVSERDTAAPLRPTRRTQPKESDTVPIVLFVWTWLGSALAHAVLLTGPELRFSAVYGFVVMGVVGVPLLWAWIVERRSSPATPAL</sequence>
<feature type="transmembrane region" description="Helical" evidence="1">
    <location>
        <begin position="244"/>
        <end position="267"/>
    </location>
</feature>
<dbReference type="InterPro" id="IPR007354">
    <property type="entry name" value="CruF-like"/>
</dbReference>
<dbReference type="PANTHER" id="PTHR39419:SF1">
    <property type="entry name" value="SLL0814 PROTEIN"/>
    <property type="match status" value="1"/>
</dbReference>
<gene>
    <name evidence="2" type="ORF">WDS16_07290</name>
</gene>
<proteinExistence type="predicted"/>
<keyword evidence="3" id="KW-1185">Reference proteome</keyword>
<dbReference type="RefSeq" id="WP_338891625.1">
    <property type="nucleotide sequence ID" value="NZ_CP147846.1"/>
</dbReference>
<reference evidence="2 3" key="1">
    <citation type="submission" date="2024-03" db="EMBL/GenBank/DDBJ databases">
        <title>Natural products discovery in diverse microorganisms through a two-stage MS feature dereplication strategy.</title>
        <authorList>
            <person name="Zhang R."/>
        </authorList>
    </citation>
    <scope>NUCLEOTIDE SEQUENCE [LARGE SCALE GENOMIC DNA]</scope>
    <source>
        <strain evidence="2 3">18930</strain>
    </source>
</reference>
<dbReference type="Pfam" id="PF04240">
    <property type="entry name" value="Caroten_synth"/>
    <property type="match status" value="1"/>
</dbReference>
<feature type="transmembrane region" description="Helical" evidence="1">
    <location>
        <begin position="132"/>
        <end position="149"/>
    </location>
</feature>